<organism evidence="1 2">
    <name type="scientific">Populus alba x Populus x berolinensis</name>
    <dbReference type="NCBI Taxonomy" id="444605"/>
    <lineage>
        <taxon>Eukaryota</taxon>
        <taxon>Viridiplantae</taxon>
        <taxon>Streptophyta</taxon>
        <taxon>Embryophyta</taxon>
        <taxon>Tracheophyta</taxon>
        <taxon>Spermatophyta</taxon>
        <taxon>Magnoliopsida</taxon>
        <taxon>eudicotyledons</taxon>
        <taxon>Gunneridae</taxon>
        <taxon>Pentapetalae</taxon>
        <taxon>rosids</taxon>
        <taxon>fabids</taxon>
        <taxon>Malpighiales</taxon>
        <taxon>Salicaceae</taxon>
        <taxon>Saliceae</taxon>
        <taxon>Populus</taxon>
    </lineage>
</organism>
<dbReference type="Proteomes" id="UP001164929">
    <property type="component" value="Chromosome 4"/>
</dbReference>
<accession>A0AAD6W545</accession>
<evidence type="ECO:0000313" key="2">
    <source>
        <dbReference type="Proteomes" id="UP001164929"/>
    </source>
</evidence>
<proteinExistence type="predicted"/>
<dbReference type="AlphaFoldDB" id="A0AAD6W545"/>
<sequence length="56" mass="6417">MQHYEGAFEPGKGKNQGKEIEKFILATGNRFSKVNKPLEIQSKQELMVHLMEQAMP</sequence>
<keyword evidence="2" id="KW-1185">Reference proteome</keyword>
<reference evidence="1 2" key="1">
    <citation type="journal article" date="2023" name="Mol. Ecol. Resour.">
        <title>Chromosome-level genome assembly of a triploid poplar Populus alba 'Berolinensis'.</title>
        <authorList>
            <person name="Chen S."/>
            <person name="Yu Y."/>
            <person name="Wang X."/>
            <person name="Wang S."/>
            <person name="Zhang T."/>
            <person name="Zhou Y."/>
            <person name="He R."/>
            <person name="Meng N."/>
            <person name="Wang Y."/>
            <person name="Liu W."/>
            <person name="Liu Z."/>
            <person name="Liu J."/>
            <person name="Guo Q."/>
            <person name="Huang H."/>
            <person name="Sederoff R.R."/>
            <person name="Wang G."/>
            <person name="Qu G."/>
            <person name="Chen S."/>
        </authorList>
    </citation>
    <scope>NUCLEOTIDE SEQUENCE [LARGE SCALE GENOMIC DNA]</scope>
    <source>
        <strain evidence="1">SC-2020</strain>
    </source>
</reference>
<evidence type="ECO:0000313" key="1">
    <source>
        <dbReference type="EMBL" id="KAJ6999633.1"/>
    </source>
</evidence>
<protein>
    <submittedName>
        <fullName evidence="1">Uncharacterized protein</fullName>
    </submittedName>
</protein>
<comment type="caution">
    <text evidence="1">The sequence shown here is derived from an EMBL/GenBank/DDBJ whole genome shotgun (WGS) entry which is preliminary data.</text>
</comment>
<name>A0AAD6W545_9ROSI</name>
<dbReference type="EMBL" id="JAQIZT010000004">
    <property type="protein sequence ID" value="KAJ6999633.1"/>
    <property type="molecule type" value="Genomic_DNA"/>
</dbReference>
<gene>
    <name evidence="1" type="ORF">NC653_010385</name>
</gene>